<evidence type="ECO:0000256" key="1">
    <source>
        <dbReference type="SAM" id="MobiDB-lite"/>
    </source>
</evidence>
<feature type="compositionally biased region" description="Basic and acidic residues" evidence="1">
    <location>
        <begin position="1"/>
        <end position="11"/>
    </location>
</feature>
<evidence type="ECO:0000313" key="2">
    <source>
        <dbReference type="EMBL" id="CAF9939887.1"/>
    </source>
</evidence>
<evidence type="ECO:0000313" key="3">
    <source>
        <dbReference type="Proteomes" id="UP000664534"/>
    </source>
</evidence>
<feature type="compositionally biased region" description="Polar residues" evidence="1">
    <location>
        <begin position="173"/>
        <end position="185"/>
    </location>
</feature>
<feature type="non-terminal residue" evidence="2">
    <location>
        <position position="1"/>
    </location>
</feature>
<dbReference type="InterPro" id="IPR017956">
    <property type="entry name" value="AT_hook_DNA-bd_motif"/>
</dbReference>
<dbReference type="AlphaFoldDB" id="A0A8H3PFS5"/>
<keyword evidence="3" id="KW-1185">Reference proteome</keyword>
<dbReference type="GO" id="GO:0003677">
    <property type="term" value="F:DNA binding"/>
    <property type="evidence" value="ECO:0007669"/>
    <property type="project" value="InterPro"/>
</dbReference>
<name>A0A8H3PFS5_9LECA</name>
<feature type="region of interest" description="Disordered" evidence="1">
    <location>
        <begin position="1"/>
        <end position="228"/>
    </location>
</feature>
<accession>A0A8H3PFS5</accession>
<proteinExistence type="predicted"/>
<gene>
    <name evidence="2" type="ORF">IMSHALPRED_001673</name>
</gene>
<protein>
    <submittedName>
        <fullName evidence="2">Uncharacterized protein</fullName>
    </submittedName>
</protein>
<dbReference type="PRINTS" id="PR00929">
    <property type="entry name" value="ATHOOK"/>
</dbReference>
<sequence length="228" mass="24523">DPDNTRDRDGVHVNPSDLPPPEDWSVSNGLSTHNSTAPSSGKTRKTPHADPQYRTKKPATVSPSGNKDTRKSQATMLDAGRSGLGEQARDNMEGSLKGRRSAARLANVEQAAAQAKESRKRSEADTNNPVPAPKQSAGRGRPRKVQYGVIENVHRSANPAPSSPAKRKRGRPSKSQLAPKSSVKQSRPAAENKAKITKPKRNQGRPLVPSTHTMCTRARDPAGRSNLA</sequence>
<dbReference type="Proteomes" id="UP000664534">
    <property type="component" value="Unassembled WGS sequence"/>
</dbReference>
<dbReference type="EMBL" id="CAJPDT010000124">
    <property type="protein sequence ID" value="CAF9939887.1"/>
    <property type="molecule type" value="Genomic_DNA"/>
</dbReference>
<organism evidence="2 3">
    <name type="scientific">Imshaugia aleurites</name>
    <dbReference type="NCBI Taxonomy" id="172621"/>
    <lineage>
        <taxon>Eukaryota</taxon>
        <taxon>Fungi</taxon>
        <taxon>Dikarya</taxon>
        <taxon>Ascomycota</taxon>
        <taxon>Pezizomycotina</taxon>
        <taxon>Lecanoromycetes</taxon>
        <taxon>OSLEUM clade</taxon>
        <taxon>Lecanoromycetidae</taxon>
        <taxon>Lecanorales</taxon>
        <taxon>Lecanorineae</taxon>
        <taxon>Parmeliaceae</taxon>
        <taxon>Imshaugia</taxon>
    </lineage>
</organism>
<feature type="compositionally biased region" description="Polar residues" evidence="1">
    <location>
        <begin position="25"/>
        <end position="41"/>
    </location>
</feature>
<comment type="caution">
    <text evidence="2">The sequence shown here is derived from an EMBL/GenBank/DDBJ whole genome shotgun (WGS) entry which is preliminary data.</text>
</comment>
<reference evidence="2" key="1">
    <citation type="submission" date="2021-03" db="EMBL/GenBank/DDBJ databases">
        <authorList>
            <person name="Tagirdzhanova G."/>
        </authorList>
    </citation>
    <scope>NUCLEOTIDE SEQUENCE</scope>
</reference>